<dbReference type="InterPro" id="IPR000030">
    <property type="entry name" value="PPE_dom"/>
</dbReference>
<evidence type="ECO:0000313" key="3">
    <source>
        <dbReference type="EMBL" id="MCT2590652.1"/>
    </source>
</evidence>
<dbReference type="Gene3D" id="1.20.1260.20">
    <property type="entry name" value="PPE superfamily"/>
    <property type="match status" value="1"/>
</dbReference>
<sequence>MSLTYTAVRQVNLVPFSEAAAKWQKLGGQFRAARNTYQRTVAGPLEQSDWQGEAASAAFRKFTGVKSMMDRAAGEADDIGTVLAEALAKFTWAKDELKAIQEEVESPRADGGKSYLKLNRENGNVYVDPPPDEVDRSAALQKAFHEAIVAYRQRTLRAIEVATTADRRLSTALLIDPNGKDKGFTDDGIAHLNDVDKETEKDIKAAMNLADKGADANEKQISQLNGILAKHAKNSDFAEQFTLRMGPKGMLDYWAAMAEPKHEQRGTTSVTIEHSKERRAQLAALQDNLGVTLGLASHSDTPEMKAWKKEMIDMGDERIGAEAAKGNPYASKGPYNFQVMSNLMRTGNFQSDFLNDYGDALLKKDREGFVQGYEGNKPTEKWISKGFGDSGFLNFGSAKDAGEDPVTGFMEALGNNGNASTEFFLDKGNYDYLISDRDWPEDGEFTEPEEEKRELGGYKALSHALNSATTGSPYDAPVSLQPSHSEDEAKIMSRLIQGVSSLDDHTALKPGMHESVARAAAEYTPDIFRALKDGSDDKLLFPMEGAELDLKNAHLDTTRFLLALGQDPDGNTALGQAQKAYTAQVLEHHLSGDLPANQRYDASREDTVQEILRASGETAGTLAIGRQEAVIGPAVTRDAEFDKSTLSARLWGNTAFGTGVTAASMAPVFTAHPIAAASIGVFVAGAEGALVNDIDADISRSESIDKADAAARIWSSSQERDIQQNEAALKAIAEVHGVDVSNTWAEVYSKDGYGQALDRVATTATYLSSLDQVKSLPVDRPD</sequence>
<comment type="similarity">
    <text evidence="1">Belongs to the mycobacterial PPE family.</text>
</comment>
<evidence type="ECO:0000313" key="4">
    <source>
        <dbReference type="Proteomes" id="UP001156389"/>
    </source>
</evidence>
<reference evidence="3 4" key="1">
    <citation type="submission" date="2021-10" db="EMBL/GenBank/DDBJ databases">
        <title>Streptomyces gossypii sp. nov., isolated from soil collected from cotton field.</title>
        <authorList>
            <person name="Ge X."/>
            <person name="Chen X."/>
            <person name="Liu W."/>
        </authorList>
    </citation>
    <scope>NUCLEOTIDE SEQUENCE [LARGE SCALE GENOMIC DNA]</scope>
    <source>
        <strain evidence="3 4">N2-109</strain>
    </source>
</reference>
<evidence type="ECO:0000259" key="2">
    <source>
        <dbReference type="Pfam" id="PF00823"/>
    </source>
</evidence>
<dbReference type="Proteomes" id="UP001156389">
    <property type="component" value="Unassembled WGS sequence"/>
</dbReference>
<feature type="domain" description="PPE" evidence="2">
    <location>
        <begin position="14"/>
        <end position="94"/>
    </location>
</feature>
<organism evidence="3 4">
    <name type="scientific">Streptomyces gossypii</name>
    <dbReference type="NCBI Taxonomy" id="2883101"/>
    <lineage>
        <taxon>Bacteria</taxon>
        <taxon>Bacillati</taxon>
        <taxon>Actinomycetota</taxon>
        <taxon>Actinomycetes</taxon>
        <taxon>Kitasatosporales</taxon>
        <taxon>Streptomycetaceae</taxon>
        <taxon>Streptomyces</taxon>
    </lineage>
</organism>
<evidence type="ECO:0000256" key="1">
    <source>
        <dbReference type="ARBA" id="ARBA00010652"/>
    </source>
</evidence>
<protein>
    <submittedName>
        <fullName evidence="3">PPE domain-containing protein</fullName>
    </submittedName>
</protein>
<accession>A0ABT2JRY8</accession>
<dbReference type="SUPFAM" id="SSF140459">
    <property type="entry name" value="PE/PPE dimer-like"/>
    <property type="match status" value="1"/>
</dbReference>
<dbReference type="InterPro" id="IPR038332">
    <property type="entry name" value="PPE_sf"/>
</dbReference>
<dbReference type="RefSeq" id="WP_260217977.1">
    <property type="nucleotide sequence ID" value="NZ_JAJAGO010000005.1"/>
</dbReference>
<keyword evidence="4" id="KW-1185">Reference proteome</keyword>
<gene>
    <name evidence="3" type="ORF">LHJ74_12155</name>
</gene>
<dbReference type="EMBL" id="JAJAGO010000005">
    <property type="protein sequence ID" value="MCT2590652.1"/>
    <property type="molecule type" value="Genomic_DNA"/>
</dbReference>
<proteinExistence type="inferred from homology"/>
<dbReference type="Pfam" id="PF00823">
    <property type="entry name" value="PPE"/>
    <property type="match status" value="1"/>
</dbReference>
<comment type="caution">
    <text evidence="3">The sequence shown here is derived from an EMBL/GenBank/DDBJ whole genome shotgun (WGS) entry which is preliminary data.</text>
</comment>
<name>A0ABT2JRY8_9ACTN</name>